<reference evidence="2 3" key="1">
    <citation type="submission" date="2017-06" db="EMBL/GenBank/DDBJ databases">
        <title>Genome of Fusarium nygamai isolate CS10214.</title>
        <authorList>
            <person name="Gardiner D.M."/>
            <person name="Obanor F."/>
            <person name="Kazan K."/>
        </authorList>
    </citation>
    <scope>NUCLEOTIDE SEQUENCE [LARGE SCALE GENOMIC DNA]</scope>
    <source>
        <strain evidence="2 3">CS10214</strain>
    </source>
</reference>
<protein>
    <submittedName>
        <fullName evidence="2">Uncharacterized protein</fullName>
    </submittedName>
</protein>
<evidence type="ECO:0000313" key="2">
    <source>
        <dbReference type="EMBL" id="PNP56329.1"/>
    </source>
</evidence>
<feature type="compositionally biased region" description="Polar residues" evidence="1">
    <location>
        <begin position="76"/>
        <end position="95"/>
    </location>
</feature>
<dbReference type="STRING" id="42673.A0A2K0UEW6"/>
<comment type="caution">
    <text evidence="2">The sequence shown here is derived from an EMBL/GenBank/DDBJ whole genome shotgun (WGS) entry which is preliminary data.</text>
</comment>
<feature type="region of interest" description="Disordered" evidence="1">
    <location>
        <begin position="1"/>
        <end position="30"/>
    </location>
</feature>
<proteinExistence type="predicted"/>
<keyword evidence="3" id="KW-1185">Reference proteome</keyword>
<dbReference type="EMBL" id="MTQA01000558">
    <property type="protein sequence ID" value="PNP56329.1"/>
    <property type="molecule type" value="Genomic_DNA"/>
</dbReference>
<evidence type="ECO:0000313" key="3">
    <source>
        <dbReference type="Proteomes" id="UP000236664"/>
    </source>
</evidence>
<evidence type="ECO:0000256" key="1">
    <source>
        <dbReference type="SAM" id="MobiDB-lite"/>
    </source>
</evidence>
<dbReference type="AlphaFoldDB" id="A0A2K0UEW6"/>
<dbReference type="Proteomes" id="UP000236664">
    <property type="component" value="Unassembled WGS sequence"/>
</dbReference>
<gene>
    <name evidence="2" type="ORF">FNYG_15364</name>
</gene>
<name>A0A2K0UEW6_GIBNY</name>
<sequence>MESRASPTEKGGFNRPAISRRSVRSPSTILQQHCSMADSLVSVINVERESERKIDDISRDVSSIKTLLAGLELNRATSTQTSQEQPRSASLSSSPAEAINSKKSQSADRAALPPRWDYSAHIIDFVQSIIRDNGSVQGDTEWGSTVSSLKILVNALENPHMTRSQQPKPHEPPESIPTPPLEAVVQILRWVKEIIE</sequence>
<feature type="region of interest" description="Disordered" evidence="1">
    <location>
        <begin position="76"/>
        <end position="111"/>
    </location>
</feature>
<organism evidence="2 3">
    <name type="scientific">Gibberella nygamai</name>
    <name type="common">Bean root rot disease fungus</name>
    <name type="synonym">Fusarium nygamai</name>
    <dbReference type="NCBI Taxonomy" id="42673"/>
    <lineage>
        <taxon>Eukaryota</taxon>
        <taxon>Fungi</taxon>
        <taxon>Dikarya</taxon>
        <taxon>Ascomycota</taxon>
        <taxon>Pezizomycotina</taxon>
        <taxon>Sordariomycetes</taxon>
        <taxon>Hypocreomycetidae</taxon>
        <taxon>Hypocreales</taxon>
        <taxon>Nectriaceae</taxon>
        <taxon>Fusarium</taxon>
        <taxon>Fusarium fujikuroi species complex</taxon>
    </lineage>
</organism>
<accession>A0A2K0UEW6</accession>